<reference evidence="1 2" key="1">
    <citation type="submission" date="2024-03" db="EMBL/GenBank/DDBJ databases">
        <authorList>
            <person name="Brejova B."/>
        </authorList>
    </citation>
    <scope>NUCLEOTIDE SEQUENCE [LARGE SCALE GENOMIC DNA]</scope>
    <source>
        <strain evidence="1 2">CBS 14171</strain>
    </source>
</reference>
<gene>
    <name evidence="1" type="ORF">LODBEIA_P60150</name>
</gene>
<protein>
    <recommendedName>
        <fullName evidence="3">F-box domain-containing protein</fullName>
    </recommendedName>
</protein>
<evidence type="ECO:0008006" key="3">
    <source>
        <dbReference type="Google" id="ProtNLM"/>
    </source>
</evidence>
<keyword evidence="2" id="KW-1185">Reference proteome</keyword>
<organism evidence="1 2">
    <name type="scientific">Lodderomyces beijingensis</name>
    <dbReference type="NCBI Taxonomy" id="1775926"/>
    <lineage>
        <taxon>Eukaryota</taxon>
        <taxon>Fungi</taxon>
        <taxon>Dikarya</taxon>
        <taxon>Ascomycota</taxon>
        <taxon>Saccharomycotina</taxon>
        <taxon>Pichiomycetes</taxon>
        <taxon>Debaryomycetaceae</taxon>
        <taxon>Candida/Lodderomyces clade</taxon>
        <taxon>Lodderomyces</taxon>
    </lineage>
</organism>
<proteinExistence type="predicted"/>
<dbReference type="GeneID" id="92211211"/>
<name>A0ABP0ZW94_9ASCO</name>
<sequence length="184" mass="20903">MATTIFDLPSELLYQIYDSLPTSTLKTLLYSHHFHSSAQSHIFYHSQFTLSLSDGTQCCKPGGISIASVGDLTPRFQWHILKFRNYKINLAITNFKSMLAQLAIHRSAIQELCNKPTKVNVKLIIHLSYSMNNFNDVKDSFLNIDKISKEFNHGGLNDVSVDLELLKHEVYDSENEMESSSGEE</sequence>
<accession>A0ABP0ZW94</accession>
<dbReference type="EMBL" id="OZ022412">
    <property type="protein sequence ID" value="CAK9442272.1"/>
    <property type="molecule type" value="Genomic_DNA"/>
</dbReference>
<evidence type="ECO:0000313" key="1">
    <source>
        <dbReference type="EMBL" id="CAK9442272.1"/>
    </source>
</evidence>
<dbReference type="Proteomes" id="UP001497383">
    <property type="component" value="Chromosome 8"/>
</dbReference>
<evidence type="ECO:0000313" key="2">
    <source>
        <dbReference type="Proteomes" id="UP001497383"/>
    </source>
</evidence>
<dbReference type="RefSeq" id="XP_066832953.1">
    <property type="nucleotide sequence ID" value="XM_066976412.1"/>
</dbReference>